<dbReference type="HOGENOM" id="CLU_1049978_0_0_1"/>
<dbReference type="Proteomes" id="UP000001194">
    <property type="component" value="Unassembled WGS sequence"/>
</dbReference>
<keyword evidence="2" id="KW-1185">Reference proteome</keyword>
<dbReference type="AlphaFoldDB" id="B0E196"/>
<name>B0E196_LACBS</name>
<protein>
    <submittedName>
        <fullName evidence="1">Predicted protein</fullName>
    </submittedName>
</protein>
<dbReference type="GeneID" id="6085602"/>
<dbReference type="EMBL" id="DS547165">
    <property type="protein sequence ID" value="EDQ99422.1"/>
    <property type="molecule type" value="Genomic_DNA"/>
</dbReference>
<dbReference type="KEGG" id="lbc:LACBIDRAFT_335070"/>
<dbReference type="RefSeq" id="XP_001889973.1">
    <property type="nucleotide sequence ID" value="XM_001889938.1"/>
</dbReference>
<dbReference type="InParanoid" id="B0E196"/>
<reference evidence="1 2" key="1">
    <citation type="journal article" date="2008" name="Nature">
        <title>The genome of Laccaria bicolor provides insights into mycorrhizal symbiosis.</title>
        <authorList>
            <person name="Martin F."/>
            <person name="Aerts A."/>
            <person name="Ahren D."/>
            <person name="Brun A."/>
            <person name="Danchin E.G.J."/>
            <person name="Duchaussoy F."/>
            <person name="Gibon J."/>
            <person name="Kohler A."/>
            <person name="Lindquist E."/>
            <person name="Pereda V."/>
            <person name="Salamov A."/>
            <person name="Shapiro H.J."/>
            <person name="Wuyts J."/>
            <person name="Blaudez D."/>
            <person name="Buee M."/>
            <person name="Brokstein P."/>
            <person name="Canbaeck B."/>
            <person name="Cohen D."/>
            <person name="Courty P.E."/>
            <person name="Coutinho P.M."/>
            <person name="Delaruelle C."/>
            <person name="Detter J.C."/>
            <person name="Deveau A."/>
            <person name="DiFazio S."/>
            <person name="Duplessis S."/>
            <person name="Fraissinet-Tachet L."/>
            <person name="Lucic E."/>
            <person name="Frey-Klett P."/>
            <person name="Fourrey C."/>
            <person name="Feussner I."/>
            <person name="Gay G."/>
            <person name="Grimwood J."/>
            <person name="Hoegger P.J."/>
            <person name="Jain P."/>
            <person name="Kilaru S."/>
            <person name="Labbe J."/>
            <person name="Lin Y.C."/>
            <person name="Legue V."/>
            <person name="Le Tacon F."/>
            <person name="Marmeisse R."/>
            <person name="Melayah D."/>
            <person name="Montanini B."/>
            <person name="Muratet M."/>
            <person name="Nehls U."/>
            <person name="Niculita-Hirzel H."/>
            <person name="Oudot-Le Secq M.P."/>
            <person name="Peter M."/>
            <person name="Quesneville H."/>
            <person name="Rajashekar B."/>
            <person name="Reich M."/>
            <person name="Rouhier N."/>
            <person name="Schmutz J."/>
            <person name="Yin T."/>
            <person name="Chalot M."/>
            <person name="Henrissat B."/>
            <person name="Kuees U."/>
            <person name="Lucas S."/>
            <person name="Van de Peer Y."/>
            <person name="Podila G.K."/>
            <person name="Polle A."/>
            <person name="Pukkila P.J."/>
            <person name="Richardson P.M."/>
            <person name="Rouze P."/>
            <person name="Sanders I.R."/>
            <person name="Stajich J.E."/>
            <person name="Tunlid A."/>
            <person name="Tuskan G."/>
            <person name="Grigoriev I.V."/>
        </authorList>
    </citation>
    <scope>NUCLEOTIDE SEQUENCE [LARGE SCALE GENOMIC DNA]</scope>
    <source>
        <strain evidence="2">S238N-H82 / ATCC MYA-4686</strain>
    </source>
</reference>
<accession>B0E196</accession>
<proteinExistence type="predicted"/>
<organism evidence="2">
    <name type="scientific">Laccaria bicolor (strain S238N-H82 / ATCC MYA-4686)</name>
    <name type="common">Bicoloured deceiver</name>
    <name type="synonym">Laccaria laccata var. bicolor</name>
    <dbReference type="NCBI Taxonomy" id="486041"/>
    <lineage>
        <taxon>Eukaryota</taxon>
        <taxon>Fungi</taxon>
        <taxon>Dikarya</taxon>
        <taxon>Basidiomycota</taxon>
        <taxon>Agaricomycotina</taxon>
        <taxon>Agaricomycetes</taxon>
        <taxon>Agaricomycetidae</taxon>
        <taxon>Agaricales</taxon>
        <taxon>Agaricineae</taxon>
        <taxon>Hydnangiaceae</taxon>
        <taxon>Laccaria</taxon>
    </lineage>
</organism>
<evidence type="ECO:0000313" key="1">
    <source>
        <dbReference type="EMBL" id="EDQ99422.1"/>
    </source>
</evidence>
<sequence>MYMGRYTYSVEVGIGRSELRSPHYPAQAACPLPDTESSTPRTNSKRCRCIRLLGGIAGARVLARLMDVDVVGVLAFGLVFVFGSRSHLGWRPCLGGFPVVSADMGCVRRGLQGRERGWRIGGIVDGAIGGSLIVVGPWLFVEGGGGHGGHSWLFIDRGDELPWPFVDRGCGWSSIHRSWWWALVDGGDAPSWPFVDPGGEPRGRYVEDEPYPLSGSVTLVFQGDNMMGQELPMVNDVRKAVEHDSLHSKLKTDIYAQPQRRHWEK</sequence>
<gene>
    <name evidence="1" type="ORF">LACBIDRAFT_335070</name>
</gene>
<evidence type="ECO:0000313" key="2">
    <source>
        <dbReference type="Proteomes" id="UP000001194"/>
    </source>
</evidence>